<dbReference type="Pfam" id="PF13715">
    <property type="entry name" value="CarbopepD_reg_2"/>
    <property type="match status" value="1"/>
</dbReference>
<name>A0A1I1VK45_9BACT</name>
<dbReference type="GO" id="GO:0009279">
    <property type="term" value="C:cell outer membrane"/>
    <property type="evidence" value="ECO:0007669"/>
    <property type="project" value="UniProtKB-SubCell"/>
</dbReference>
<dbReference type="Pfam" id="PF07715">
    <property type="entry name" value="Plug"/>
    <property type="match status" value="1"/>
</dbReference>
<comment type="similarity">
    <text evidence="7">Belongs to the TonB-dependent receptor family.</text>
</comment>
<dbReference type="SUPFAM" id="SSF49464">
    <property type="entry name" value="Carboxypeptidase regulatory domain-like"/>
    <property type="match status" value="1"/>
</dbReference>
<dbReference type="STRING" id="662367.SAMN05216167_107224"/>
<gene>
    <name evidence="9" type="ORF">SAMN05216167_107224</name>
</gene>
<dbReference type="InterPro" id="IPR023996">
    <property type="entry name" value="TonB-dep_OMP_SusC/RagA"/>
</dbReference>
<evidence type="ECO:0000256" key="5">
    <source>
        <dbReference type="ARBA" id="ARBA00023136"/>
    </source>
</evidence>
<reference evidence="9 10" key="1">
    <citation type="submission" date="2016-10" db="EMBL/GenBank/DDBJ databases">
        <authorList>
            <person name="de Groot N.N."/>
        </authorList>
    </citation>
    <scope>NUCLEOTIDE SEQUENCE [LARGE SCALE GENOMIC DNA]</scope>
    <source>
        <strain evidence="9 10">DSM 26130</strain>
    </source>
</reference>
<dbReference type="Proteomes" id="UP000198598">
    <property type="component" value="Unassembled WGS sequence"/>
</dbReference>
<keyword evidence="10" id="KW-1185">Reference proteome</keyword>
<dbReference type="InterPro" id="IPR008969">
    <property type="entry name" value="CarboxyPept-like_regulatory"/>
</dbReference>
<dbReference type="NCBIfam" id="TIGR04056">
    <property type="entry name" value="OMP_RagA_SusC"/>
    <property type="match status" value="1"/>
</dbReference>
<dbReference type="InterPro" id="IPR012910">
    <property type="entry name" value="Plug_dom"/>
</dbReference>
<keyword evidence="5 7" id="KW-0472">Membrane</keyword>
<keyword evidence="2 7" id="KW-0813">Transport</keyword>
<organism evidence="9 10">
    <name type="scientific">Spirosoma endophyticum</name>
    <dbReference type="NCBI Taxonomy" id="662367"/>
    <lineage>
        <taxon>Bacteria</taxon>
        <taxon>Pseudomonadati</taxon>
        <taxon>Bacteroidota</taxon>
        <taxon>Cytophagia</taxon>
        <taxon>Cytophagales</taxon>
        <taxon>Cytophagaceae</taxon>
        <taxon>Spirosoma</taxon>
    </lineage>
</organism>
<keyword evidence="6 7" id="KW-0998">Cell outer membrane</keyword>
<evidence type="ECO:0000256" key="1">
    <source>
        <dbReference type="ARBA" id="ARBA00004571"/>
    </source>
</evidence>
<accession>A0A1I1VK45</accession>
<protein>
    <submittedName>
        <fullName evidence="9">TonB-linked outer membrane protein, SusC/RagA family</fullName>
    </submittedName>
</protein>
<evidence type="ECO:0000313" key="9">
    <source>
        <dbReference type="EMBL" id="SFD83346.1"/>
    </source>
</evidence>
<evidence type="ECO:0000256" key="7">
    <source>
        <dbReference type="PROSITE-ProRule" id="PRU01360"/>
    </source>
</evidence>
<evidence type="ECO:0000256" key="4">
    <source>
        <dbReference type="ARBA" id="ARBA00022692"/>
    </source>
</evidence>
<dbReference type="Gene3D" id="2.40.170.20">
    <property type="entry name" value="TonB-dependent receptor, beta-barrel domain"/>
    <property type="match status" value="1"/>
</dbReference>
<evidence type="ECO:0000256" key="2">
    <source>
        <dbReference type="ARBA" id="ARBA00022448"/>
    </source>
</evidence>
<dbReference type="PROSITE" id="PS52016">
    <property type="entry name" value="TONB_DEPENDENT_REC_3"/>
    <property type="match status" value="1"/>
</dbReference>
<evidence type="ECO:0000313" key="10">
    <source>
        <dbReference type="Proteomes" id="UP000198598"/>
    </source>
</evidence>
<dbReference type="InterPro" id="IPR039426">
    <property type="entry name" value="TonB-dep_rcpt-like"/>
</dbReference>
<dbReference type="Gene3D" id="2.60.40.1120">
    <property type="entry name" value="Carboxypeptidase-like, regulatory domain"/>
    <property type="match status" value="1"/>
</dbReference>
<dbReference type="InterPro" id="IPR037066">
    <property type="entry name" value="Plug_dom_sf"/>
</dbReference>
<evidence type="ECO:0000259" key="8">
    <source>
        <dbReference type="Pfam" id="PF07715"/>
    </source>
</evidence>
<evidence type="ECO:0000256" key="3">
    <source>
        <dbReference type="ARBA" id="ARBA00022452"/>
    </source>
</evidence>
<dbReference type="NCBIfam" id="TIGR04057">
    <property type="entry name" value="SusC_RagA_signa"/>
    <property type="match status" value="1"/>
</dbReference>
<dbReference type="FunFam" id="2.170.130.10:FF:000008">
    <property type="entry name" value="SusC/RagA family TonB-linked outer membrane protein"/>
    <property type="match status" value="1"/>
</dbReference>
<dbReference type="InterPro" id="IPR023997">
    <property type="entry name" value="TonB-dep_OMP_SusC/RagA_CS"/>
</dbReference>
<keyword evidence="3 7" id="KW-1134">Transmembrane beta strand</keyword>
<dbReference type="AlphaFoldDB" id="A0A1I1VK45"/>
<proteinExistence type="inferred from homology"/>
<evidence type="ECO:0000256" key="6">
    <source>
        <dbReference type="ARBA" id="ARBA00023237"/>
    </source>
</evidence>
<dbReference type="InterPro" id="IPR036942">
    <property type="entry name" value="Beta-barrel_TonB_sf"/>
</dbReference>
<dbReference type="SUPFAM" id="SSF56935">
    <property type="entry name" value="Porins"/>
    <property type="match status" value="1"/>
</dbReference>
<sequence length="1003" mass="109353">MAAVYIMRQTSLLIFLLCLSTMSLFGQTRTLTGNVTNSEDGTDLPGVNVVLKGTSTGVTTDASGAFKLAVPNQGGTLLFSSIGFQAQEVVIGNLSKVTIKLLPDTKQLSEVIITGYGTQAQKTLTGSIASVSGKSIENIPAPSSDQLLQGRAAGVQVSANSGTPGGGMQVRVRGTTSINGSSDPLYVVDGIPIQSNNLSGIGLGGSTTNPIADINPADIASMEILKDASATAIYGARAANGVVLITTKRGANKKAKISFGTYQGTQQLWRRPAVVDGPTFETLINEANVNNGQRPTYANPAGTTNSNWSERIFQDGALRNYDLSIAGGSEKVQYLVSANNFFQEAVVKGSDFKRTSGRVNLDFTPIDKVKVGTSVLFARSTRNLIRSDDNISGALSGAFFLPPNLPFYQADGSYTKFGTFENPIAAVENNNIKMNTNRFLANVYAQYDILPGLNLRSTFSLDYSNIQEDLYDNTFLNNGASRNGFGQSLNSRDNNWIQENVLTYQRSFGDHSINALVGTSMQESTFERTTATGEQFPSNDFTRIISAAVQRGTSEGTSWGISSLFGRIVYDYKSRYLATVNVRRDGSSRFGRDNRWGTFPSVAVGWLLSEESFMKDMSFLNVLKIRGSYGLTGNQSGITNFQSIGLWGGNLDDLGAPSGSSAYVDLPGTAPIQLANQDLKWETTTQTNVGLDLGIIKNRVKITADYYVKNTTDLLLAVPVPRTSGFNTLVQNYGAVQNKGFELGINADILKGDDRKIGWNVNFNIATNTNKLTKLAAPFTVYNRDIYRYEEGYSMYSFYLHEQTGVNPETGAPIWTDVNGDGKFDANVDRKIVGNANPKFFGGITNTLNFKGFDLMFFFQYSSGNKQLHWNRFFGEHGGTRNTNFMTSQLDRWQKSGDQTMIPKMSAENYAGNLRPSRFLEDGSYMRLKNISLGYTLPKPLLDKIHLSNLRIYVSGQNVLTFTKYTGLDPEMTGTASTNLTQGIEFFTMPQPKVYMAGLNVSF</sequence>
<comment type="subcellular location">
    <subcellularLocation>
        <location evidence="1 7">Cell outer membrane</location>
        <topology evidence="1 7">Multi-pass membrane protein</topology>
    </subcellularLocation>
</comment>
<keyword evidence="4 7" id="KW-0812">Transmembrane</keyword>
<dbReference type="Gene3D" id="2.170.130.10">
    <property type="entry name" value="TonB-dependent receptor, plug domain"/>
    <property type="match status" value="1"/>
</dbReference>
<dbReference type="EMBL" id="FOLQ01000007">
    <property type="protein sequence ID" value="SFD83346.1"/>
    <property type="molecule type" value="Genomic_DNA"/>
</dbReference>
<feature type="domain" description="TonB-dependent receptor plug" evidence="8">
    <location>
        <begin position="121"/>
        <end position="242"/>
    </location>
</feature>